<evidence type="ECO:0000256" key="2">
    <source>
        <dbReference type="SAM" id="MobiDB-lite"/>
    </source>
</evidence>
<evidence type="ECO:0000313" key="3">
    <source>
        <dbReference type="EMBL" id="PLW18364.1"/>
    </source>
</evidence>
<keyword evidence="1" id="KW-0175">Coiled coil</keyword>
<organism evidence="3 6">
    <name type="scientific">Puccinia coronata f. sp. avenae</name>
    <dbReference type="NCBI Taxonomy" id="200324"/>
    <lineage>
        <taxon>Eukaryota</taxon>
        <taxon>Fungi</taxon>
        <taxon>Dikarya</taxon>
        <taxon>Basidiomycota</taxon>
        <taxon>Pucciniomycotina</taxon>
        <taxon>Pucciniomycetes</taxon>
        <taxon>Pucciniales</taxon>
        <taxon>Pucciniaceae</taxon>
        <taxon>Puccinia</taxon>
    </lineage>
</organism>
<keyword evidence="5" id="KW-1185">Reference proteome</keyword>
<feature type="region of interest" description="Disordered" evidence="2">
    <location>
        <begin position="1"/>
        <end position="68"/>
    </location>
</feature>
<name>A0A2N5SYR6_9BASI</name>
<proteinExistence type="predicted"/>
<accession>A0A2N5SYR6</accession>
<evidence type="ECO:0000256" key="1">
    <source>
        <dbReference type="SAM" id="Coils"/>
    </source>
</evidence>
<dbReference type="Proteomes" id="UP000235388">
    <property type="component" value="Unassembled WGS sequence"/>
</dbReference>
<gene>
    <name evidence="4" type="ORF">PCANC_26212</name>
    <name evidence="3" type="ORF">PCASD_20924</name>
</gene>
<sequence>MSSSASKDEALPASLELLGQETQECPSQSQTNCETQQSSAHGGESRSERAASGRNPHGSRSPVPAVHHWGLQDMAADRAASNDIAKRMAESEARMVQAAQDMAKAICNQGNEATSSKPNMRALQLREKELDVKKKEIEVAQQELVANQQKKQAGAFE</sequence>
<evidence type="ECO:0000313" key="6">
    <source>
        <dbReference type="Proteomes" id="UP000235392"/>
    </source>
</evidence>
<dbReference type="EMBL" id="PGCJ01000526">
    <property type="protein sequence ID" value="PLW26723.1"/>
    <property type="molecule type" value="Genomic_DNA"/>
</dbReference>
<dbReference type="EMBL" id="PGCI01000734">
    <property type="protein sequence ID" value="PLW18364.1"/>
    <property type="molecule type" value="Genomic_DNA"/>
</dbReference>
<feature type="compositionally biased region" description="Polar residues" evidence="2">
    <location>
        <begin position="20"/>
        <end position="40"/>
    </location>
</feature>
<protein>
    <submittedName>
        <fullName evidence="3">Uncharacterized protein</fullName>
    </submittedName>
</protein>
<comment type="caution">
    <text evidence="3">The sequence shown here is derived from an EMBL/GenBank/DDBJ whole genome shotgun (WGS) entry which is preliminary data.</text>
</comment>
<dbReference type="AlphaFoldDB" id="A0A2N5SYR6"/>
<evidence type="ECO:0000313" key="5">
    <source>
        <dbReference type="Proteomes" id="UP000235388"/>
    </source>
</evidence>
<feature type="compositionally biased region" description="Basic and acidic residues" evidence="2">
    <location>
        <begin position="1"/>
        <end position="10"/>
    </location>
</feature>
<evidence type="ECO:0000313" key="4">
    <source>
        <dbReference type="EMBL" id="PLW26723.1"/>
    </source>
</evidence>
<reference evidence="5 6" key="1">
    <citation type="submission" date="2017-11" db="EMBL/GenBank/DDBJ databases">
        <title>De novo assembly and phasing of dikaryotic genomes from two isolates of Puccinia coronata f. sp. avenae, the causal agent of oat crown rust.</title>
        <authorList>
            <person name="Miller M.E."/>
            <person name="Zhang Y."/>
            <person name="Omidvar V."/>
            <person name="Sperschneider J."/>
            <person name="Schwessinger B."/>
            <person name="Raley C."/>
            <person name="Palmer J.M."/>
            <person name="Garnica D."/>
            <person name="Upadhyaya N."/>
            <person name="Rathjen J."/>
            <person name="Taylor J.M."/>
            <person name="Park R.F."/>
            <person name="Dodds P.N."/>
            <person name="Hirsch C.D."/>
            <person name="Kianian S.F."/>
            <person name="Figueroa M."/>
        </authorList>
    </citation>
    <scope>NUCLEOTIDE SEQUENCE [LARGE SCALE GENOMIC DNA]</scope>
    <source>
        <strain evidence="4">12NC29</strain>
        <strain evidence="3">12SD80</strain>
    </source>
</reference>
<feature type="coiled-coil region" evidence="1">
    <location>
        <begin position="123"/>
        <end position="152"/>
    </location>
</feature>
<dbReference type="OrthoDB" id="2506774at2759"/>
<dbReference type="Proteomes" id="UP000235392">
    <property type="component" value="Unassembled WGS sequence"/>
</dbReference>